<dbReference type="Gene3D" id="1.10.490.10">
    <property type="entry name" value="Globins"/>
    <property type="match status" value="1"/>
</dbReference>
<comment type="cofactor">
    <cofactor evidence="1">
        <name>heme</name>
        <dbReference type="ChEBI" id="CHEBI:30413"/>
    </cofactor>
</comment>
<dbReference type="InterPro" id="IPR009050">
    <property type="entry name" value="Globin-like_sf"/>
</dbReference>
<dbReference type="CDD" id="cd14772">
    <property type="entry name" value="TrHb2_Bs-trHb-like_O"/>
    <property type="match status" value="1"/>
</dbReference>
<evidence type="ECO:0000313" key="7">
    <source>
        <dbReference type="EMBL" id="MED4403202.1"/>
    </source>
</evidence>
<accession>A0ABU6P3G5</accession>
<organism evidence="7 8">
    <name type="scientific">Metabacillus fastidiosus</name>
    <dbReference type="NCBI Taxonomy" id="1458"/>
    <lineage>
        <taxon>Bacteria</taxon>
        <taxon>Bacillati</taxon>
        <taxon>Bacillota</taxon>
        <taxon>Bacilli</taxon>
        <taxon>Bacillales</taxon>
        <taxon>Bacillaceae</taxon>
        <taxon>Metabacillus</taxon>
    </lineage>
</organism>
<comment type="caution">
    <text evidence="7">The sequence shown here is derived from an EMBL/GenBank/DDBJ whole genome shotgun (WGS) entry which is preliminary data.</text>
</comment>
<evidence type="ECO:0000256" key="1">
    <source>
        <dbReference type="ARBA" id="ARBA00001971"/>
    </source>
</evidence>
<keyword evidence="5" id="KW-0408">Iron</keyword>
<dbReference type="Pfam" id="PF01152">
    <property type="entry name" value="Bac_globin"/>
    <property type="match status" value="1"/>
</dbReference>
<comment type="similarity">
    <text evidence="6">Belongs to the truncated hemoglobin family. Group II subfamily.</text>
</comment>
<sequence>MKDSFSTPYEVIGADLLSQLVDSFYGKVENHHLLAPIFPNDLTETARKQKQFLTQYLGGPSLYTEEHGHPMLRARHLPFPITPARAEAWLSCMKEAMKEVGLEDEVKEFLLHRLTLTAHHMVNTPDEENDSKKEVLT</sequence>
<keyword evidence="4" id="KW-0479">Metal-binding</keyword>
<evidence type="ECO:0000256" key="4">
    <source>
        <dbReference type="ARBA" id="ARBA00022723"/>
    </source>
</evidence>
<dbReference type="InterPro" id="IPR019795">
    <property type="entry name" value="Globin_bac-like_CS"/>
</dbReference>
<gene>
    <name evidence="7" type="ORF">P9271_17985</name>
</gene>
<proteinExistence type="inferred from homology"/>
<protein>
    <submittedName>
        <fullName evidence="7">Thiol management oxidoreductase</fullName>
    </submittedName>
</protein>
<dbReference type="SUPFAM" id="SSF46458">
    <property type="entry name" value="Globin-like"/>
    <property type="match status" value="1"/>
</dbReference>
<evidence type="ECO:0000256" key="6">
    <source>
        <dbReference type="ARBA" id="ARBA00034496"/>
    </source>
</evidence>
<keyword evidence="8" id="KW-1185">Reference proteome</keyword>
<evidence type="ECO:0000256" key="3">
    <source>
        <dbReference type="ARBA" id="ARBA00022617"/>
    </source>
</evidence>
<dbReference type="PANTHER" id="PTHR47366:SF1">
    <property type="entry name" value="TWO-ON-TWO HEMOGLOBIN-3"/>
    <property type="match status" value="1"/>
</dbReference>
<evidence type="ECO:0000256" key="5">
    <source>
        <dbReference type="ARBA" id="ARBA00023004"/>
    </source>
</evidence>
<dbReference type="RefSeq" id="WP_066235442.1">
    <property type="nucleotide sequence ID" value="NZ_JARTFQ010000004.1"/>
</dbReference>
<dbReference type="GeneID" id="301143194"/>
<dbReference type="EMBL" id="JARTFS010000013">
    <property type="protein sequence ID" value="MED4403202.1"/>
    <property type="molecule type" value="Genomic_DNA"/>
</dbReference>
<evidence type="ECO:0000256" key="2">
    <source>
        <dbReference type="ARBA" id="ARBA00022448"/>
    </source>
</evidence>
<dbReference type="InterPro" id="IPR012292">
    <property type="entry name" value="Globin/Proto"/>
</dbReference>
<dbReference type="Proteomes" id="UP001342826">
    <property type="component" value="Unassembled WGS sequence"/>
</dbReference>
<evidence type="ECO:0000313" key="8">
    <source>
        <dbReference type="Proteomes" id="UP001342826"/>
    </source>
</evidence>
<dbReference type="InterPro" id="IPR001486">
    <property type="entry name" value="Hemoglobin_trunc"/>
</dbReference>
<keyword evidence="2" id="KW-0813">Transport</keyword>
<reference evidence="7 8" key="1">
    <citation type="submission" date="2023-03" db="EMBL/GenBank/DDBJ databases">
        <title>Bacillus Genome Sequencing.</title>
        <authorList>
            <person name="Dunlap C."/>
        </authorList>
    </citation>
    <scope>NUCLEOTIDE SEQUENCE [LARGE SCALE GENOMIC DNA]</scope>
    <source>
        <strain evidence="7 8">NRS-1717</strain>
    </source>
</reference>
<dbReference type="PANTHER" id="PTHR47366">
    <property type="entry name" value="TWO-ON-TWO HEMOGLOBIN-3"/>
    <property type="match status" value="1"/>
</dbReference>
<keyword evidence="3" id="KW-0349">Heme</keyword>
<dbReference type="InterPro" id="IPR044203">
    <property type="entry name" value="GlbO/GLB3-like"/>
</dbReference>
<dbReference type="PROSITE" id="PS01213">
    <property type="entry name" value="GLOBIN_FAM_2"/>
    <property type="match status" value="1"/>
</dbReference>
<name>A0ABU6P3G5_9BACI</name>